<dbReference type="GO" id="GO:0006325">
    <property type="term" value="P:chromatin organization"/>
    <property type="evidence" value="ECO:0007669"/>
    <property type="project" value="UniProtKB-KW"/>
</dbReference>
<evidence type="ECO:0000259" key="16">
    <source>
        <dbReference type="SMART" id="SM00382"/>
    </source>
</evidence>
<dbReference type="Gene3D" id="2.40.50.360">
    <property type="entry name" value="RuvB-like helicase, domain II"/>
    <property type="match status" value="1"/>
</dbReference>
<dbReference type="InterPro" id="IPR042487">
    <property type="entry name" value="RuvBL1/2_DNA/RNA_bd_dom"/>
</dbReference>
<protein>
    <recommendedName>
        <fullName evidence="15">RuvB-like helicase</fullName>
        <ecNumber evidence="15">3.6.4.12</ecNumber>
    </recommendedName>
</protein>
<keyword evidence="9 15" id="KW-0805">Transcription regulation</keyword>
<name>A0A2T9Y6D2_9FUNG</name>
<keyword evidence="10" id="KW-0010">Activator</keyword>
<reference evidence="17 18" key="1">
    <citation type="journal article" date="2018" name="MBio">
        <title>Comparative Genomics Reveals the Core Gene Toolbox for the Fungus-Insect Symbiosis.</title>
        <authorList>
            <person name="Wang Y."/>
            <person name="Stata M."/>
            <person name="Wang W."/>
            <person name="Stajich J.E."/>
            <person name="White M.M."/>
            <person name="Moncalvo J.M."/>
        </authorList>
    </citation>
    <scope>NUCLEOTIDE SEQUENCE [LARGE SCALE GENOMIC DNA]</scope>
    <source>
        <strain evidence="17 18">AUS-77-4</strain>
    </source>
</reference>
<evidence type="ECO:0000256" key="15">
    <source>
        <dbReference type="RuleBase" id="RU363048"/>
    </source>
</evidence>
<comment type="catalytic activity">
    <reaction evidence="14 15">
        <text>ATP + H2O = ADP + phosphate + H(+)</text>
        <dbReference type="Rhea" id="RHEA:13065"/>
        <dbReference type="ChEBI" id="CHEBI:15377"/>
        <dbReference type="ChEBI" id="CHEBI:15378"/>
        <dbReference type="ChEBI" id="CHEBI:30616"/>
        <dbReference type="ChEBI" id="CHEBI:43474"/>
        <dbReference type="ChEBI" id="CHEBI:456216"/>
        <dbReference type="EC" id="3.6.4.12"/>
    </reaction>
</comment>
<dbReference type="GO" id="GO:0005524">
    <property type="term" value="F:ATP binding"/>
    <property type="evidence" value="ECO:0007669"/>
    <property type="project" value="UniProtKB-KW"/>
</dbReference>
<dbReference type="PANTHER" id="PTHR11093">
    <property type="entry name" value="RUVB-RELATED REPTIN AND PONTIN"/>
    <property type="match status" value="1"/>
</dbReference>
<evidence type="ECO:0000256" key="13">
    <source>
        <dbReference type="ARBA" id="ARBA00023242"/>
    </source>
</evidence>
<dbReference type="CDD" id="cd00009">
    <property type="entry name" value="AAA"/>
    <property type="match status" value="1"/>
</dbReference>
<dbReference type="AlphaFoldDB" id="A0A2T9Y6D2"/>
<gene>
    <name evidence="17" type="ORF">BB559_005845</name>
</gene>
<evidence type="ECO:0000256" key="5">
    <source>
        <dbReference type="ARBA" id="ARBA00022801"/>
    </source>
</evidence>
<keyword evidence="13 15" id="KW-0539">Nucleus</keyword>
<feature type="domain" description="AAA+ ATPase" evidence="16">
    <location>
        <begin position="62"/>
        <end position="366"/>
    </location>
</feature>
<dbReference type="Pfam" id="PF06068">
    <property type="entry name" value="TIP49"/>
    <property type="match status" value="1"/>
</dbReference>
<evidence type="ECO:0000256" key="8">
    <source>
        <dbReference type="ARBA" id="ARBA00022853"/>
    </source>
</evidence>
<evidence type="ECO:0000256" key="12">
    <source>
        <dbReference type="ARBA" id="ARBA00023204"/>
    </source>
</evidence>
<dbReference type="Gene3D" id="1.10.8.60">
    <property type="match status" value="1"/>
</dbReference>
<keyword evidence="3 15" id="KW-0547">Nucleotide-binding</keyword>
<dbReference type="GO" id="GO:0031011">
    <property type="term" value="C:Ino80 complex"/>
    <property type="evidence" value="ECO:0007669"/>
    <property type="project" value="UniProtKB-ARBA"/>
</dbReference>
<dbReference type="InterPro" id="IPR041048">
    <property type="entry name" value="RuvB-like_C"/>
</dbReference>
<accession>A0A2T9Y6D2</accession>
<proteinExistence type="inferred from homology"/>
<evidence type="ECO:0000256" key="6">
    <source>
        <dbReference type="ARBA" id="ARBA00022806"/>
    </source>
</evidence>
<dbReference type="Gene3D" id="3.40.50.300">
    <property type="entry name" value="P-loop containing nucleotide triphosphate hydrolases"/>
    <property type="match status" value="1"/>
</dbReference>
<keyword evidence="7 15" id="KW-0067">ATP-binding</keyword>
<dbReference type="SMART" id="SM00382">
    <property type="entry name" value="AAA"/>
    <property type="match status" value="1"/>
</dbReference>
<comment type="similarity">
    <text evidence="2 15">Belongs to the RuvB family.</text>
</comment>
<keyword evidence="12 15" id="KW-0234">DNA repair</keyword>
<dbReference type="EC" id="3.6.4.12" evidence="15"/>
<dbReference type="FunFam" id="2.40.50.360:FF:000001">
    <property type="entry name" value="RuvB-like helicase"/>
    <property type="match status" value="1"/>
</dbReference>
<evidence type="ECO:0000256" key="3">
    <source>
        <dbReference type="ARBA" id="ARBA00022741"/>
    </source>
</evidence>
<dbReference type="Proteomes" id="UP000245699">
    <property type="component" value="Unassembled WGS sequence"/>
</dbReference>
<comment type="caution">
    <text evidence="17">The sequence shown here is derived from an EMBL/GenBank/DDBJ whole genome shotgun (WGS) entry which is preliminary data.</text>
</comment>
<dbReference type="SUPFAM" id="SSF52540">
    <property type="entry name" value="P-loop containing nucleoside triphosphate hydrolases"/>
    <property type="match status" value="1"/>
</dbReference>
<comment type="function">
    <text evidence="15">DNA helicase participates in several chromatin remodeling complexes, including the SWR1 and the INO80 complexes.</text>
</comment>
<keyword evidence="18" id="KW-1185">Reference proteome</keyword>
<dbReference type="InterPro" id="IPR027417">
    <property type="entry name" value="P-loop_NTPase"/>
</dbReference>
<dbReference type="GO" id="GO:0006281">
    <property type="term" value="P:DNA repair"/>
    <property type="evidence" value="ECO:0007669"/>
    <property type="project" value="UniProtKB-KW"/>
</dbReference>
<dbReference type="InterPro" id="IPR010339">
    <property type="entry name" value="TIP49_P-loop"/>
</dbReference>
<keyword evidence="5 15" id="KW-0378">Hydrolase</keyword>
<dbReference type="GO" id="GO:0003678">
    <property type="term" value="F:DNA helicase activity"/>
    <property type="evidence" value="ECO:0007669"/>
    <property type="project" value="UniProtKB-EC"/>
</dbReference>
<keyword evidence="4 15" id="KW-0227">DNA damage</keyword>
<dbReference type="Pfam" id="PF17856">
    <property type="entry name" value="TIP49_C"/>
    <property type="match status" value="1"/>
</dbReference>
<keyword evidence="11 15" id="KW-0804">Transcription</keyword>
<comment type="subcellular location">
    <subcellularLocation>
        <location evidence="1 15">Nucleus</location>
    </subcellularLocation>
</comment>
<dbReference type="EMBL" id="MBFT01000680">
    <property type="protein sequence ID" value="PVU87865.1"/>
    <property type="molecule type" value="Genomic_DNA"/>
</dbReference>
<evidence type="ECO:0000256" key="14">
    <source>
        <dbReference type="ARBA" id="ARBA00047995"/>
    </source>
</evidence>
<evidence type="ECO:0000256" key="10">
    <source>
        <dbReference type="ARBA" id="ARBA00023159"/>
    </source>
</evidence>
<evidence type="ECO:0000313" key="18">
    <source>
        <dbReference type="Proteomes" id="UP000245699"/>
    </source>
</evidence>
<evidence type="ECO:0000256" key="4">
    <source>
        <dbReference type="ARBA" id="ARBA00022763"/>
    </source>
</evidence>
<evidence type="ECO:0000256" key="1">
    <source>
        <dbReference type="ARBA" id="ARBA00004123"/>
    </source>
</evidence>
<evidence type="ECO:0000313" key="17">
    <source>
        <dbReference type="EMBL" id="PVU87865.1"/>
    </source>
</evidence>
<evidence type="ECO:0000256" key="9">
    <source>
        <dbReference type="ARBA" id="ARBA00023015"/>
    </source>
</evidence>
<dbReference type="InterPro" id="IPR003593">
    <property type="entry name" value="AAA+_ATPase"/>
</dbReference>
<keyword evidence="8 15" id="KW-0156">Chromatin regulator</keyword>
<evidence type="ECO:0000256" key="7">
    <source>
        <dbReference type="ARBA" id="ARBA00022840"/>
    </source>
</evidence>
<dbReference type="STRING" id="61424.A0A2T9Y6D2"/>
<evidence type="ECO:0000256" key="11">
    <source>
        <dbReference type="ARBA" id="ARBA00023163"/>
    </source>
</evidence>
<dbReference type="OrthoDB" id="10060499at2759"/>
<dbReference type="InterPro" id="IPR027238">
    <property type="entry name" value="RuvB-like"/>
</dbReference>
<evidence type="ECO:0000256" key="2">
    <source>
        <dbReference type="ARBA" id="ARBA00007519"/>
    </source>
</evidence>
<dbReference type="GO" id="GO:0000812">
    <property type="term" value="C:Swr1 complex"/>
    <property type="evidence" value="ECO:0007669"/>
    <property type="project" value="UniProtKB-ARBA"/>
</dbReference>
<keyword evidence="6 15" id="KW-0347">Helicase</keyword>
<sequence>MKIEEIKNSVKEQRVASHSHIRGLGLNSEGFAEPVAAGFVGQETAREAASVIADLIKAKRFAGRAVLFAGAPGTGKTAIAYAISQELGPRVPFCPMVGSEVYSSEIKKTEVLMENFRRAIGLRVKETKEVYEGEVTEITPEEMENPLGGYGKSISQVVLGLKTAKGTKQLKLDPSIYESLLREKVNVGDIIYIEANTGSVKRVGRSDSYATEYDLEADEYVPLPKGDVHKKREVIQDVTLHDLDAANAKPQGGQDIISMMGQLMKPKKTEITEKLRQEINKVVNKYIEQGTAELIPGVLFIDEVHMLDIECFTYLNRALESTISPVVILASNRGLCHVRGADSETLAPHGIPADLLDRLLIVRTSPYTLHEIEIILEIRAKVEGLTIDKEALSKAASIGVASSVRYAIQLLTPSGVVAEINGRTSISVEDVEAASELFLNSKASAQIVQNSLAKWMS</sequence>
<dbReference type="FunFam" id="1.10.8.60:FF:000010">
    <property type="entry name" value="RuvB-like helicase"/>
    <property type="match status" value="1"/>
</dbReference>
<organism evidence="17 18">
    <name type="scientific">Furculomyces boomerangus</name>
    <dbReference type="NCBI Taxonomy" id="61424"/>
    <lineage>
        <taxon>Eukaryota</taxon>
        <taxon>Fungi</taxon>
        <taxon>Fungi incertae sedis</taxon>
        <taxon>Zoopagomycota</taxon>
        <taxon>Kickxellomycotina</taxon>
        <taxon>Harpellomycetes</taxon>
        <taxon>Harpellales</taxon>
        <taxon>Harpellaceae</taxon>
        <taxon>Furculomyces</taxon>
    </lineage>
</organism>
<dbReference type="GO" id="GO:0016887">
    <property type="term" value="F:ATP hydrolysis activity"/>
    <property type="evidence" value="ECO:0007669"/>
    <property type="project" value="RHEA"/>
</dbReference>